<proteinExistence type="predicted"/>
<dbReference type="AlphaFoldDB" id="A0A645CST7"/>
<protein>
    <recommendedName>
        <fullName evidence="2">WxL domain-containing protein</fullName>
    </recommendedName>
</protein>
<comment type="caution">
    <text evidence="1">The sequence shown here is derived from an EMBL/GenBank/DDBJ whole genome shotgun (WGS) entry which is preliminary data.</text>
</comment>
<sequence length="85" mass="9446">MKEKSPLVSDHNSLAGQFYYTNDVETINITSESIPVEEGKLTEDSETNLSDGWNGTEGLSLKIPIEKQLLGTYKGTLEWTLEDVP</sequence>
<reference evidence="1" key="1">
    <citation type="submission" date="2019-08" db="EMBL/GenBank/DDBJ databases">
        <authorList>
            <person name="Kucharzyk K."/>
            <person name="Murdoch R.W."/>
            <person name="Higgins S."/>
            <person name="Loffler F."/>
        </authorList>
    </citation>
    <scope>NUCLEOTIDE SEQUENCE</scope>
</reference>
<gene>
    <name evidence="1" type="ORF">SDC9_127233</name>
</gene>
<accession>A0A645CST7</accession>
<name>A0A645CST7_9ZZZZ</name>
<evidence type="ECO:0000313" key="1">
    <source>
        <dbReference type="EMBL" id="MPM80186.1"/>
    </source>
</evidence>
<evidence type="ECO:0008006" key="2">
    <source>
        <dbReference type="Google" id="ProtNLM"/>
    </source>
</evidence>
<dbReference type="EMBL" id="VSSQ01029878">
    <property type="protein sequence ID" value="MPM80186.1"/>
    <property type="molecule type" value="Genomic_DNA"/>
</dbReference>
<organism evidence="1">
    <name type="scientific">bioreactor metagenome</name>
    <dbReference type="NCBI Taxonomy" id="1076179"/>
    <lineage>
        <taxon>unclassified sequences</taxon>
        <taxon>metagenomes</taxon>
        <taxon>ecological metagenomes</taxon>
    </lineage>
</organism>